<dbReference type="PANTHER" id="PTHR43031:SF1">
    <property type="entry name" value="PYRIDINE NUCLEOTIDE-DISULPHIDE OXIDOREDUCTASE"/>
    <property type="match status" value="1"/>
</dbReference>
<dbReference type="InterPro" id="IPR021309">
    <property type="entry name" value="YgaP-like_TM"/>
</dbReference>
<dbReference type="Pfam" id="PF00581">
    <property type="entry name" value="Rhodanese"/>
    <property type="match status" value="1"/>
</dbReference>
<organism evidence="3 4">
    <name type="scientific">Mycolicibacterium pallens</name>
    <dbReference type="NCBI Taxonomy" id="370524"/>
    <lineage>
        <taxon>Bacteria</taxon>
        <taxon>Bacillati</taxon>
        <taxon>Actinomycetota</taxon>
        <taxon>Actinomycetes</taxon>
        <taxon>Mycobacteriales</taxon>
        <taxon>Mycobacteriaceae</taxon>
        <taxon>Mycolicibacterium</taxon>
    </lineage>
</organism>
<feature type="transmembrane region" description="Helical" evidence="1">
    <location>
        <begin position="120"/>
        <end position="138"/>
    </location>
</feature>
<dbReference type="EMBL" id="CP080333">
    <property type="protein sequence ID" value="QYL18639.1"/>
    <property type="molecule type" value="Genomic_DNA"/>
</dbReference>
<evidence type="ECO:0000313" key="3">
    <source>
        <dbReference type="EMBL" id="QYL18639.1"/>
    </source>
</evidence>
<dbReference type="Proteomes" id="UP000825367">
    <property type="component" value="Chromosome"/>
</dbReference>
<reference evidence="3 4" key="1">
    <citation type="submission" date="2021-07" db="EMBL/GenBank/DDBJ databases">
        <title>Whole genome sequencing of non-tuberculosis mycobacteria type-strains.</title>
        <authorList>
            <person name="Igarashi Y."/>
            <person name="Osugi A."/>
            <person name="Mitarai S."/>
        </authorList>
    </citation>
    <scope>NUCLEOTIDE SEQUENCE [LARGE SCALE GENOMIC DNA]</scope>
    <source>
        <strain evidence="3 4">JCM 16370</strain>
    </source>
</reference>
<accession>A0ABX8VLI6</accession>
<protein>
    <submittedName>
        <fullName evidence="3">Rhodanese-like domain-containing protein</fullName>
    </submittedName>
</protein>
<sequence>MTTSPMMVTAAALRGQLGSVNPPRVVDVRTPGEFQAVHIGGAYNVPLDLLREHRDEIRGRLDEHVVLVCRSGQRAVQAEQALRSAGLVNLHILDGGMNAWEAAGFDVNRGTPRWELERQVRFLAGIIVALSVLAGAFVPGAQWVAFVMGIGLAGAAATNTCLMGMMLARLPYNRGPKCDADEIVRQLVPSPPR</sequence>
<dbReference type="SUPFAM" id="SSF52821">
    <property type="entry name" value="Rhodanese/Cell cycle control phosphatase"/>
    <property type="match status" value="1"/>
</dbReference>
<dbReference type="SMART" id="SM00450">
    <property type="entry name" value="RHOD"/>
    <property type="match status" value="1"/>
</dbReference>
<feature type="transmembrane region" description="Helical" evidence="1">
    <location>
        <begin position="144"/>
        <end position="167"/>
    </location>
</feature>
<evidence type="ECO:0000313" key="4">
    <source>
        <dbReference type="Proteomes" id="UP000825367"/>
    </source>
</evidence>
<keyword evidence="1" id="KW-1133">Transmembrane helix</keyword>
<keyword evidence="1" id="KW-0812">Transmembrane</keyword>
<keyword evidence="4" id="KW-1185">Reference proteome</keyword>
<evidence type="ECO:0000256" key="1">
    <source>
        <dbReference type="SAM" id="Phobius"/>
    </source>
</evidence>
<dbReference type="RefSeq" id="WP_096310892.1">
    <property type="nucleotide sequence ID" value="NZ_BAAAVX010000075.1"/>
</dbReference>
<feature type="domain" description="Rhodanese" evidence="2">
    <location>
        <begin position="19"/>
        <end position="109"/>
    </location>
</feature>
<dbReference type="InterPro" id="IPR050229">
    <property type="entry name" value="GlpE_sulfurtransferase"/>
</dbReference>
<name>A0ABX8VLI6_9MYCO</name>
<dbReference type="PROSITE" id="PS50206">
    <property type="entry name" value="RHODANESE_3"/>
    <property type="match status" value="1"/>
</dbReference>
<keyword evidence="1" id="KW-0472">Membrane</keyword>
<evidence type="ECO:0000259" key="2">
    <source>
        <dbReference type="PROSITE" id="PS50206"/>
    </source>
</evidence>
<gene>
    <name evidence="3" type="ORF">K0O64_09165</name>
</gene>
<dbReference type="Gene3D" id="6.10.140.1340">
    <property type="match status" value="1"/>
</dbReference>
<dbReference type="InterPro" id="IPR036873">
    <property type="entry name" value="Rhodanese-like_dom_sf"/>
</dbReference>
<proteinExistence type="predicted"/>
<dbReference type="CDD" id="cd00158">
    <property type="entry name" value="RHOD"/>
    <property type="match status" value="1"/>
</dbReference>
<dbReference type="PANTHER" id="PTHR43031">
    <property type="entry name" value="FAD-DEPENDENT OXIDOREDUCTASE"/>
    <property type="match status" value="1"/>
</dbReference>
<dbReference type="InterPro" id="IPR001763">
    <property type="entry name" value="Rhodanese-like_dom"/>
</dbReference>
<dbReference type="Pfam" id="PF11127">
    <property type="entry name" value="YgaP-like_TM"/>
    <property type="match status" value="1"/>
</dbReference>
<dbReference type="Gene3D" id="3.40.250.10">
    <property type="entry name" value="Rhodanese-like domain"/>
    <property type="match status" value="1"/>
</dbReference>